<dbReference type="Proteomes" id="UP000317010">
    <property type="component" value="Unassembled WGS sequence"/>
</dbReference>
<gene>
    <name evidence="1" type="ORF">JN11_02709</name>
</gene>
<dbReference type="InterPro" id="IPR025245">
    <property type="entry name" value="DUF4197"/>
</dbReference>
<dbReference type="OrthoDB" id="5292580at2"/>
<name>A0A562U0K0_9SPHI</name>
<reference evidence="1 2" key="1">
    <citation type="submission" date="2019-07" db="EMBL/GenBank/DDBJ databases">
        <title>Genomic Encyclopedia of Archaeal and Bacterial Type Strains, Phase II (KMG-II): from individual species to whole genera.</title>
        <authorList>
            <person name="Goeker M."/>
        </authorList>
    </citation>
    <scope>NUCLEOTIDE SEQUENCE [LARGE SCALE GENOMIC DNA]</scope>
    <source>
        <strain evidence="1 2">ATCC BAA-1854</strain>
    </source>
</reference>
<evidence type="ECO:0000313" key="2">
    <source>
        <dbReference type="Proteomes" id="UP000317010"/>
    </source>
</evidence>
<proteinExistence type="predicted"/>
<accession>A0A562U0K0</accession>
<comment type="caution">
    <text evidence="1">The sequence shown here is derived from an EMBL/GenBank/DDBJ whole genome shotgun (WGS) entry which is preliminary data.</text>
</comment>
<sequence length="246" mass="26861">MKTTLLLIPSLVIFITLSSYTPANEYHIKRTAISVVQPGIPSQFEIADALKQALAQGTAKSSDQLSAVDGFFKNGAIKILFPPQAVKAEKTLRGLGMGKMCDDAILSMNRAAEDAAKQAKPIFIGAIEHMSLQDAMNILLGSQDAATQYFKRTTTDQLFAAFKPIVQTSLNKVGATKYYGDVAKEYNKVPFVSKINPDISAYVTQKAIDGLFYEIAIEELNIRKNIGARPSPVMQKVFAFADSKMN</sequence>
<dbReference type="AlphaFoldDB" id="A0A562U0K0"/>
<organism evidence="1 2">
    <name type="scientific">Mucilaginibacter frigoritolerans</name>
    <dbReference type="NCBI Taxonomy" id="652788"/>
    <lineage>
        <taxon>Bacteria</taxon>
        <taxon>Pseudomonadati</taxon>
        <taxon>Bacteroidota</taxon>
        <taxon>Sphingobacteriia</taxon>
        <taxon>Sphingobacteriales</taxon>
        <taxon>Sphingobacteriaceae</taxon>
        <taxon>Mucilaginibacter</taxon>
    </lineage>
</organism>
<evidence type="ECO:0000313" key="1">
    <source>
        <dbReference type="EMBL" id="TWI99392.1"/>
    </source>
</evidence>
<dbReference type="RefSeq" id="WP_144913273.1">
    <property type="nucleotide sequence ID" value="NZ_VLLI01000007.1"/>
</dbReference>
<keyword evidence="2" id="KW-1185">Reference proteome</keyword>
<protein>
    <submittedName>
        <fullName evidence="1">Uncharacterized protein DUF4197</fullName>
    </submittedName>
</protein>
<dbReference type="EMBL" id="VLLI01000007">
    <property type="protein sequence ID" value="TWI99392.1"/>
    <property type="molecule type" value="Genomic_DNA"/>
</dbReference>
<dbReference type="Pfam" id="PF13852">
    <property type="entry name" value="DUF4197"/>
    <property type="match status" value="1"/>
</dbReference>